<sequence>MGFRNPVTSLRADQITPGTLQPGVTLPAAQVSDGTLGLGVVAAALADGTVTPAALADAAVTTAKLAAGSVTSPAMAAGAILADAIAAGAVTDAAIADAAVKAVALAGGAVTGDKIAAGAVTATAIAAGAILAGKLAAGAVTADKIAAGAVTATAIGADAVYAGAIAAGAVGAAEIAAGAITAAKIAAGAITADKIAAGAIDGTTITGAIIRTAATGQRVQLGNDSDRIDFYSDAGQTSETSPGYLRIGEDWSAGPARPIVELATPEVSGVADTVSRLTGYGGNGFTNPTWTLDAPLAAPNLTAGLEDPPVVRVHKSTSVVWSTSTWQYMAWDVADENPDSMFSPATSVSAIFCRYSGLYHLSVTAAFLGSGNRYLAYSVNDGARKRLCNSDTTDPELSGTDLVRMTAGQYLRLLAYSSSGGTMNAIDGSPRVSMVWVRR</sequence>
<organism evidence="1 2">
    <name type="scientific">Actinotalea lenta</name>
    <dbReference type="NCBI Taxonomy" id="3064654"/>
    <lineage>
        <taxon>Bacteria</taxon>
        <taxon>Bacillati</taxon>
        <taxon>Actinomycetota</taxon>
        <taxon>Actinomycetes</taxon>
        <taxon>Micrococcales</taxon>
        <taxon>Cellulomonadaceae</taxon>
        <taxon>Actinotalea</taxon>
    </lineage>
</organism>
<proteinExistence type="predicted"/>
<evidence type="ECO:0000313" key="2">
    <source>
        <dbReference type="Proteomes" id="UP001232536"/>
    </source>
</evidence>
<protein>
    <submittedName>
        <fullName evidence="1">Uncharacterized protein</fullName>
    </submittedName>
</protein>
<dbReference type="Proteomes" id="UP001232536">
    <property type="component" value="Unassembled WGS sequence"/>
</dbReference>
<comment type="caution">
    <text evidence="1">The sequence shown here is derived from an EMBL/GenBank/DDBJ whole genome shotgun (WGS) entry which is preliminary data.</text>
</comment>
<dbReference type="EMBL" id="JAUQYP010000001">
    <property type="protein sequence ID" value="MDO8107156.1"/>
    <property type="molecule type" value="Genomic_DNA"/>
</dbReference>
<accession>A0ABT9DCW1</accession>
<keyword evidence="2" id="KW-1185">Reference proteome</keyword>
<name>A0ABT9DCW1_9CELL</name>
<gene>
    <name evidence="1" type="ORF">Q6348_08095</name>
</gene>
<reference evidence="1 2" key="1">
    <citation type="submission" date="2023-07" db="EMBL/GenBank/DDBJ databases">
        <title>Description of novel actinomycetes strains, isolated from tidal flat sediment.</title>
        <authorList>
            <person name="Lu C."/>
        </authorList>
    </citation>
    <scope>NUCLEOTIDE SEQUENCE [LARGE SCALE GENOMIC DNA]</scope>
    <source>
        <strain evidence="1 2">SYSU T00b441</strain>
    </source>
</reference>
<dbReference type="RefSeq" id="WP_304600790.1">
    <property type="nucleotide sequence ID" value="NZ_JAUQYP010000001.1"/>
</dbReference>
<evidence type="ECO:0000313" key="1">
    <source>
        <dbReference type="EMBL" id="MDO8107156.1"/>
    </source>
</evidence>